<name>A0ABS7UZP2_9BACI</name>
<accession>A0ABS7UZP2</accession>
<reference evidence="1" key="1">
    <citation type="submission" date="2024-05" db="EMBL/GenBank/DDBJ databases">
        <title>Metabacillus sp. nov., isolated from the rhizosphere soil of tomato plants.</title>
        <authorList>
            <person name="Ma R."/>
        </authorList>
    </citation>
    <scope>NUCLEOTIDE SEQUENCE</scope>
    <source>
        <strain evidence="1">DBTR6</strain>
    </source>
</reference>
<proteinExistence type="predicted"/>
<sequence>FWDGLEARNEKKLDSLYDFGNYITVGSFDAAKDLYQGMEDRANVAMNSPYDFVNYVSMGTLDLGNGAINPEESFSKEHWLSSIGLASIIAGGAKPIVPKPKTPSLQDRNLVLEKTVNKAHELTMKTKADVNLKTTNLKNPDTIITLKP</sequence>
<dbReference type="Proteomes" id="UP001165287">
    <property type="component" value="Unassembled WGS sequence"/>
</dbReference>
<keyword evidence="2" id="KW-1185">Reference proteome</keyword>
<feature type="non-terminal residue" evidence="1">
    <location>
        <position position="1"/>
    </location>
</feature>
<gene>
    <name evidence="1" type="ORF">K9V48_27220</name>
</gene>
<comment type="caution">
    <text evidence="1">The sequence shown here is derived from an EMBL/GenBank/DDBJ whole genome shotgun (WGS) entry which is preliminary data.</text>
</comment>
<protein>
    <submittedName>
        <fullName evidence="1">Uncharacterized protein</fullName>
    </submittedName>
</protein>
<evidence type="ECO:0000313" key="1">
    <source>
        <dbReference type="EMBL" id="MBZ5753800.1"/>
    </source>
</evidence>
<dbReference type="EMBL" id="JAIQUM010000158">
    <property type="protein sequence ID" value="MBZ5753800.1"/>
    <property type="molecule type" value="Genomic_DNA"/>
</dbReference>
<organism evidence="1 2">
    <name type="scientific">Metabacillus rhizolycopersici</name>
    <dbReference type="NCBI Taxonomy" id="2875709"/>
    <lineage>
        <taxon>Bacteria</taxon>
        <taxon>Bacillati</taxon>
        <taxon>Bacillota</taxon>
        <taxon>Bacilli</taxon>
        <taxon>Bacillales</taxon>
        <taxon>Bacillaceae</taxon>
        <taxon>Metabacillus</taxon>
    </lineage>
</organism>
<evidence type="ECO:0000313" key="2">
    <source>
        <dbReference type="Proteomes" id="UP001165287"/>
    </source>
</evidence>